<dbReference type="EMBL" id="OY288114">
    <property type="protein sequence ID" value="CAJ0875879.1"/>
    <property type="molecule type" value="Genomic_DNA"/>
</dbReference>
<organism evidence="1">
    <name type="scientific">freshwater sediment metagenome</name>
    <dbReference type="NCBI Taxonomy" id="556182"/>
    <lineage>
        <taxon>unclassified sequences</taxon>
        <taxon>metagenomes</taxon>
        <taxon>ecological metagenomes</taxon>
    </lineage>
</organism>
<dbReference type="Gene3D" id="2.30.30.40">
    <property type="entry name" value="SH3 Domains"/>
    <property type="match status" value="1"/>
</dbReference>
<gene>
    <name evidence="1" type="ORF">AMST5_02734</name>
</gene>
<sequence length="130" mass="13877">MRSYVILSTCLCLLLADAACAEVLTLQAPVELRASPGRNYPVVLIAPADTQVTVLGVGKNWIPVAVNGLQFFASRAALTNATPSETPGPDPTCDYGYPYSGSGLFFARPLAQLRHGPFGFLLGTHNYYPC</sequence>
<protein>
    <recommendedName>
        <fullName evidence="2">SH3b domain-containing protein</fullName>
    </recommendedName>
</protein>
<name>A0AA48RB44_9ZZZZ</name>
<evidence type="ECO:0000313" key="1">
    <source>
        <dbReference type="EMBL" id="CAJ0875879.1"/>
    </source>
</evidence>
<evidence type="ECO:0008006" key="2">
    <source>
        <dbReference type="Google" id="ProtNLM"/>
    </source>
</evidence>
<proteinExistence type="predicted"/>
<accession>A0AA48RB44</accession>
<dbReference type="AlphaFoldDB" id="A0AA48RB44"/>
<reference evidence="1" key="1">
    <citation type="submission" date="2023-07" db="EMBL/GenBank/DDBJ databases">
        <authorList>
            <person name="Pelsma A.J. K."/>
        </authorList>
    </citation>
    <scope>NUCLEOTIDE SEQUENCE</scope>
</reference>